<feature type="binding site" evidence="18">
    <location>
        <position position="201"/>
    </location>
    <ligand>
        <name>a ubiquinone</name>
        <dbReference type="ChEBI" id="CHEBI:16389"/>
    </ligand>
</feature>
<accession>A0A096YGP3</accession>
<dbReference type="InterPro" id="IPR036150">
    <property type="entry name" value="Cyt_b/b6_C_sf"/>
</dbReference>
<feature type="transmembrane region" description="Helical" evidence="20">
    <location>
        <begin position="320"/>
        <end position="341"/>
    </location>
</feature>
<evidence type="ECO:0000256" key="9">
    <source>
        <dbReference type="ARBA" id="ARBA00022723"/>
    </source>
</evidence>
<evidence type="ECO:0000256" key="3">
    <source>
        <dbReference type="ARBA" id="ARBA00011660"/>
    </source>
</evidence>
<dbReference type="CDD" id="cd00284">
    <property type="entry name" value="Cytochrome_b_N"/>
    <property type="match status" value="1"/>
</dbReference>
<protein>
    <recommendedName>
        <fullName evidence="4 20">Cytochrome b</fullName>
    </recommendedName>
</protein>
<evidence type="ECO:0000256" key="10">
    <source>
        <dbReference type="ARBA" id="ARBA00022792"/>
    </source>
</evidence>
<evidence type="ECO:0000256" key="16">
    <source>
        <dbReference type="ARBA" id="ARBA00023136"/>
    </source>
</evidence>
<dbReference type="Gene3D" id="1.20.810.10">
    <property type="entry name" value="Cytochrome Bc1 Complex, Chain C"/>
    <property type="match status" value="1"/>
</dbReference>
<evidence type="ECO:0000256" key="6">
    <source>
        <dbReference type="ARBA" id="ARBA00022617"/>
    </source>
</evidence>
<evidence type="ECO:0000256" key="11">
    <source>
        <dbReference type="ARBA" id="ARBA00022982"/>
    </source>
</evidence>
<name>A0A096YGP3_9TELE</name>
<sequence>MASLRKSHPLMKIANDALVDLPTPSNISALWNFGSLLGLCLITQILTGLFLAMHYTSDISTAFSSVAHICRDVNYGWLIRNMHANGASFFFICIYMHIARGLYYGSYLYKETWNIGVILLLLVMMTAFVGYVLPWGQMSFWGATVITNLLSAVPYMGDTLVQWIWGGFSVDNATLTRFFAFHFLLPFVIAGATVLHLLFLHETGSNNPAGLNSDADKISFHPYFSYKDLLGFMLMLLTLMLLTLFSPTLLGDPENFTPANPLVTPPHIQPEWYFLFAYAILRSIPNKLGGVLALLFSILVLLVVPILHTSKQRGLTFRPLTQFLFWTLVADMLILTWIGGMPVEHPYIIIGQIASVLYFALFLILAPLAGWVENKALK</sequence>
<dbReference type="InterPro" id="IPR005797">
    <property type="entry name" value="Cyt_b/b6_N"/>
</dbReference>
<dbReference type="FunFam" id="1.20.810.10:FF:000002">
    <property type="entry name" value="Cytochrome b"/>
    <property type="match status" value="1"/>
</dbReference>
<dbReference type="GO" id="GO:0005743">
    <property type="term" value="C:mitochondrial inner membrane"/>
    <property type="evidence" value="ECO:0007669"/>
    <property type="project" value="UniProtKB-SubCell"/>
</dbReference>
<dbReference type="Pfam" id="PF00032">
    <property type="entry name" value="Cytochrom_B_C"/>
    <property type="match status" value="1"/>
</dbReference>
<comment type="cofactor">
    <cofactor evidence="19">
        <name>heme</name>
        <dbReference type="ChEBI" id="CHEBI:30413"/>
    </cofactor>
    <text evidence="19">Binds 2 heme groups non-covalently.</text>
</comment>
<evidence type="ECO:0000256" key="19">
    <source>
        <dbReference type="PIRSR" id="PIRSR038885-2"/>
    </source>
</evidence>
<feature type="binding site" description="axial binding residue" evidence="19">
    <location>
        <position position="182"/>
    </location>
    <ligand>
        <name>heme b</name>
        <dbReference type="ChEBI" id="CHEBI:60344"/>
        <label>b562</label>
    </ligand>
    <ligandPart>
        <name>Fe</name>
        <dbReference type="ChEBI" id="CHEBI:18248"/>
    </ligandPart>
</feature>
<feature type="transmembrane region" description="Helical" evidence="20">
    <location>
        <begin position="140"/>
        <end position="157"/>
    </location>
</feature>
<dbReference type="EMBL" id="KM281578">
    <property type="protein sequence ID" value="AIO08373.1"/>
    <property type="molecule type" value="Genomic_DNA"/>
</dbReference>
<keyword evidence="14" id="KW-0830">Ubiquinone</keyword>
<dbReference type="InterPro" id="IPR030689">
    <property type="entry name" value="Cytochrome_b"/>
</dbReference>
<evidence type="ECO:0000256" key="5">
    <source>
        <dbReference type="ARBA" id="ARBA00022448"/>
    </source>
</evidence>
<evidence type="ECO:0000313" key="23">
    <source>
        <dbReference type="EMBL" id="AIO08373.1"/>
    </source>
</evidence>
<evidence type="ECO:0000256" key="14">
    <source>
        <dbReference type="ARBA" id="ARBA00023075"/>
    </source>
</evidence>
<evidence type="ECO:0000256" key="8">
    <source>
        <dbReference type="ARBA" id="ARBA00022692"/>
    </source>
</evidence>
<evidence type="ECO:0000259" key="21">
    <source>
        <dbReference type="PROSITE" id="PS51002"/>
    </source>
</evidence>
<evidence type="ECO:0000256" key="7">
    <source>
        <dbReference type="ARBA" id="ARBA00022660"/>
    </source>
</evidence>
<feature type="transmembrane region" description="Helical" evidence="20">
    <location>
        <begin position="347"/>
        <end position="372"/>
    </location>
</feature>
<evidence type="ECO:0000256" key="17">
    <source>
        <dbReference type="ARBA" id="ARBA00061233"/>
    </source>
</evidence>
<organism evidence="23">
    <name type="scientific">Nocomis biguttatus</name>
    <name type="common">hornyhead chub</name>
    <dbReference type="NCBI Taxonomy" id="86923"/>
    <lineage>
        <taxon>Eukaryota</taxon>
        <taxon>Metazoa</taxon>
        <taxon>Chordata</taxon>
        <taxon>Craniata</taxon>
        <taxon>Vertebrata</taxon>
        <taxon>Euteleostomi</taxon>
        <taxon>Actinopterygii</taxon>
        <taxon>Neopterygii</taxon>
        <taxon>Teleostei</taxon>
        <taxon>Ostariophysi</taxon>
        <taxon>Cypriniformes</taxon>
        <taxon>Leuciscidae</taxon>
        <taxon>Pogonichthyinae</taxon>
        <taxon>Nocomis</taxon>
    </lineage>
</organism>
<keyword evidence="15 20" id="KW-0496">Mitochondrion</keyword>
<dbReference type="PANTHER" id="PTHR19271">
    <property type="entry name" value="CYTOCHROME B"/>
    <property type="match status" value="1"/>
</dbReference>
<keyword evidence="5 20" id="KW-0813">Transport</keyword>
<evidence type="ECO:0000256" key="15">
    <source>
        <dbReference type="ARBA" id="ARBA00023128"/>
    </source>
</evidence>
<dbReference type="PIRSF" id="PIRSF038885">
    <property type="entry name" value="COB"/>
    <property type="match status" value="1"/>
</dbReference>
<feature type="transmembrane region" description="Helical" evidence="20">
    <location>
        <begin position="29"/>
        <end position="52"/>
    </location>
</feature>
<keyword evidence="13 19" id="KW-0408">Iron</keyword>
<comment type="subcellular location">
    <subcellularLocation>
        <location evidence="2">Mitochondrion inner membrane</location>
        <topology evidence="2">Multi-pass membrane protein</topology>
    </subcellularLocation>
</comment>
<keyword evidence="11 20" id="KW-0249">Electron transport</keyword>
<reference evidence="23" key="1">
    <citation type="journal article" date="2014" name="Mol. Phylogenet. Evol.">
        <title>Molecular systematics and historical biogeography of the Nocomis biguttatus species group (Teleostei: Cyprinidae): Nuclear and mitochondrial introgression and a cryptic Ozark species.</title>
        <authorList>
            <person name="Echelle A.A."/>
            <person name="Schwemm M.R."/>
            <person name="Lang N.J."/>
            <person name="Nagle B.C."/>
            <person name="Simons A.M."/>
            <person name="Unmack P.J."/>
            <person name="Fisher W.L."/>
            <person name="Hoagstrom C.W."/>
        </authorList>
    </citation>
    <scope>NUCLEOTIDE SEQUENCE</scope>
</reference>
<dbReference type="PROSITE" id="PS51002">
    <property type="entry name" value="CYTB_NTER"/>
    <property type="match status" value="1"/>
</dbReference>
<feature type="binding site" description="axial binding residue" evidence="19">
    <location>
        <position position="97"/>
    </location>
    <ligand>
        <name>heme b</name>
        <dbReference type="ChEBI" id="CHEBI:60344"/>
        <label>b566</label>
    </ligand>
    <ligandPart>
        <name>Fe</name>
        <dbReference type="ChEBI" id="CHEBI:18248"/>
    </ligandPart>
</feature>
<dbReference type="InterPro" id="IPR005798">
    <property type="entry name" value="Cyt_b/b6_C"/>
</dbReference>
<evidence type="ECO:0000256" key="12">
    <source>
        <dbReference type="ARBA" id="ARBA00022989"/>
    </source>
</evidence>
<dbReference type="PANTHER" id="PTHR19271:SF16">
    <property type="entry name" value="CYTOCHROME B"/>
    <property type="match status" value="1"/>
</dbReference>
<dbReference type="InterPro" id="IPR016174">
    <property type="entry name" value="Di-haem_cyt_TM"/>
</dbReference>
<feature type="binding site" description="axial binding residue" evidence="19">
    <location>
        <position position="83"/>
    </location>
    <ligand>
        <name>heme b</name>
        <dbReference type="ChEBI" id="CHEBI:60344"/>
        <label>b562</label>
    </ligand>
    <ligandPart>
        <name>Fe</name>
        <dbReference type="ChEBI" id="CHEBI:18248"/>
    </ligandPart>
</feature>
<dbReference type="GO" id="GO:0016491">
    <property type="term" value="F:oxidoreductase activity"/>
    <property type="evidence" value="ECO:0007669"/>
    <property type="project" value="UniProtKB-UniRule"/>
</dbReference>
<feature type="transmembrane region" description="Helical" evidence="20">
    <location>
        <begin position="288"/>
        <end position="308"/>
    </location>
</feature>
<feature type="domain" description="Cytochrome b/b6 C-terminal region profile" evidence="22">
    <location>
        <begin position="210"/>
        <end position="378"/>
    </location>
</feature>
<dbReference type="InterPro" id="IPR048260">
    <property type="entry name" value="Cytochrome_b_C_euk/bac"/>
</dbReference>
<dbReference type="GO" id="GO:0046872">
    <property type="term" value="F:metal ion binding"/>
    <property type="evidence" value="ECO:0007669"/>
    <property type="project" value="UniProtKB-UniRule"/>
</dbReference>
<dbReference type="AlphaFoldDB" id="A0A096YGP3"/>
<feature type="transmembrane region" description="Helical" evidence="20">
    <location>
        <begin position="87"/>
        <end position="107"/>
    </location>
</feature>
<keyword evidence="6 19" id="KW-0349">Heme</keyword>
<dbReference type="Pfam" id="PF00033">
    <property type="entry name" value="Cytochrome_B"/>
    <property type="match status" value="1"/>
</dbReference>
<evidence type="ECO:0000256" key="13">
    <source>
        <dbReference type="ARBA" id="ARBA00023004"/>
    </source>
</evidence>
<evidence type="ECO:0000256" key="1">
    <source>
        <dbReference type="ARBA" id="ARBA00002566"/>
    </source>
</evidence>
<keyword evidence="10" id="KW-0999">Mitochondrion inner membrane</keyword>
<keyword evidence="12 20" id="KW-1133">Transmembrane helix</keyword>
<dbReference type="GO" id="GO:0045275">
    <property type="term" value="C:respiratory chain complex III"/>
    <property type="evidence" value="ECO:0007669"/>
    <property type="project" value="InterPro"/>
</dbReference>
<evidence type="ECO:0000256" key="4">
    <source>
        <dbReference type="ARBA" id="ARBA00013531"/>
    </source>
</evidence>
<dbReference type="InterPro" id="IPR048259">
    <property type="entry name" value="Cytochrome_b_N_euk/bac"/>
</dbReference>
<comment type="similarity">
    <text evidence="17 20">Belongs to the cytochrome b family.</text>
</comment>
<dbReference type="InterPro" id="IPR027387">
    <property type="entry name" value="Cytb/b6-like_sf"/>
</dbReference>
<keyword evidence="16 20" id="KW-0472">Membrane</keyword>
<dbReference type="CDD" id="cd00290">
    <property type="entry name" value="cytochrome_b_C"/>
    <property type="match status" value="1"/>
</dbReference>
<feature type="transmembrane region" description="Helical" evidence="20">
    <location>
        <begin position="229"/>
        <end position="250"/>
    </location>
</feature>
<keyword evidence="7 20" id="KW-0679">Respiratory chain</keyword>
<evidence type="ECO:0000256" key="20">
    <source>
        <dbReference type="RuleBase" id="RU362117"/>
    </source>
</evidence>
<evidence type="ECO:0000256" key="18">
    <source>
        <dbReference type="PIRSR" id="PIRSR038885-1"/>
    </source>
</evidence>
<feature type="transmembrane region" description="Helical" evidence="20">
    <location>
        <begin position="177"/>
        <end position="200"/>
    </location>
</feature>
<keyword evidence="8 20" id="KW-0812">Transmembrane</keyword>
<dbReference type="GO" id="GO:0008121">
    <property type="term" value="F:quinol-cytochrome-c reductase activity"/>
    <property type="evidence" value="ECO:0007669"/>
    <property type="project" value="InterPro"/>
</dbReference>
<dbReference type="SUPFAM" id="SSF81648">
    <property type="entry name" value="a domain/subunit of cytochrome bc1 complex (Ubiquinol-cytochrome c reductase)"/>
    <property type="match status" value="1"/>
</dbReference>
<evidence type="ECO:0000259" key="22">
    <source>
        <dbReference type="PROSITE" id="PS51003"/>
    </source>
</evidence>
<evidence type="ECO:0000256" key="2">
    <source>
        <dbReference type="ARBA" id="ARBA00004448"/>
    </source>
</evidence>
<comment type="function">
    <text evidence="1 20">Component of the ubiquinol-cytochrome c reductase complex (complex III or cytochrome b-c1 complex) that is part of the mitochondrial respiratory chain. The b-c1 complex mediates electron transfer from ubiquinol to cytochrome c. Contributes to the generation of a proton gradient across the mitochondrial membrane that is then used for ATP synthesis.</text>
</comment>
<proteinExistence type="inferred from homology"/>
<keyword evidence="9 19" id="KW-0479">Metal-binding</keyword>
<comment type="cofactor">
    <cofactor evidence="20">
        <name>heme b</name>
        <dbReference type="ChEBI" id="CHEBI:60344"/>
    </cofactor>
    <text evidence="20">Binds 2 heme groups non-covalently.</text>
</comment>
<dbReference type="GO" id="GO:0006122">
    <property type="term" value="P:mitochondrial electron transport, ubiquinol to cytochrome c"/>
    <property type="evidence" value="ECO:0007669"/>
    <property type="project" value="TreeGrafter"/>
</dbReference>
<dbReference type="PROSITE" id="PS51003">
    <property type="entry name" value="CYTB_CTER"/>
    <property type="match status" value="1"/>
</dbReference>
<dbReference type="SUPFAM" id="SSF81342">
    <property type="entry name" value="Transmembrane di-heme cytochromes"/>
    <property type="match status" value="1"/>
</dbReference>
<feature type="domain" description="Cytochrome b/b6 N-terminal region profile" evidence="21">
    <location>
        <begin position="1"/>
        <end position="209"/>
    </location>
</feature>
<geneLocation type="mitochondrion" evidence="23"/>
<feature type="transmembrane region" description="Helical" evidence="20">
    <location>
        <begin position="113"/>
        <end position="133"/>
    </location>
</feature>
<feature type="binding site" description="axial binding residue" evidence="19">
    <location>
        <position position="196"/>
    </location>
    <ligand>
        <name>heme b</name>
        <dbReference type="ChEBI" id="CHEBI:60344"/>
        <label>b566</label>
    </ligand>
    <ligandPart>
        <name>Fe</name>
        <dbReference type="ChEBI" id="CHEBI:18248"/>
    </ligandPart>
</feature>
<comment type="subunit">
    <text evidence="3">The cytochrome bc1 complex contains 3 respiratory subunits (MT-CYB, CYC1 and UQCRFS1), 2 core proteins (UQCRC1 and UQCRC2) and probably 6 low-molecular weight proteins.</text>
</comment>